<feature type="region of interest" description="Disordered" evidence="1">
    <location>
        <begin position="147"/>
        <end position="180"/>
    </location>
</feature>
<evidence type="ECO:0000256" key="3">
    <source>
        <dbReference type="SAM" id="SignalP"/>
    </source>
</evidence>
<accession>A0A072PLE6</accession>
<keyword evidence="3" id="KW-0732">Signal</keyword>
<proteinExistence type="predicted"/>
<evidence type="ECO:0000313" key="4">
    <source>
        <dbReference type="EMBL" id="KEF60582.1"/>
    </source>
</evidence>
<dbReference type="OrthoDB" id="4149355at2759"/>
<dbReference type="VEuPathDB" id="FungiDB:A1O9_02143"/>
<comment type="caution">
    <text evidence="4">The sequence shown here is derived from an EMBL/GenBank/DDBJ whole genome shotgun (WGS) entry which is preliminary data.</text>
</comment>
<dbReference type="AlphaFoldDB" id="A0A072PLE6"/>
<dbReference type="EMBL" id="AMGV01000002">
    <property type="protein sequence ID" value="KEF60582.1"/>
    <property type="molecule type" value="Genomic_DNA"/>
</dbReference>
<keyword evidence="2" id="KW-1133">Transmembrane helix</keyword>
<sequence>MCSSKSFAFLESIWFLCLFLRSTEAQTAAAHQSIFTLDAFSFQQSCVQDCFTTGYANIDCYTDMLGSALGCPNSPCSKTWAAVDDCYCRGDLQLAGHDWLSSCIAELCTVGDNSVNLENAVSIYSSYCTDRGFTALPVQNIAETSTKKTNSASTATTANSQPGETSSSSSDSSQTTSTASSSTNKTLTIALGVACALFVIISIVAGFLFWKIRRDKKKLWLGLLKGDSEVHQDESASQVNQPSVMIGPTYPHYAVPPSALSSNRAYQSTIGPGPYFPPRH</sequence>
<dbReference type="Proteomes" id="UP000027920">
    <property type="component" value="Unassembled WGS sequence"/>
</dbReference>
<feature type="transmembrane region" description="Helical" evidence="2">
    <location>
        <begin position="187"/>
        <end position="210"/>
    </location>
</feature>
<evidence type="ECO:0000313" key="5">
    <source>
        <dbReference type="Proteomes" id="UP000027920"/>
    </source>
</evidence>
<keyword evidence="5" id="KW-1185">Reference proteome</keyword>
<keyword evidence="2" id="KW-0472">Membrane</keyword>
<dbReference type="HOGENOM" id="CLU_079098_0_0_1"/>
<name>A0A072PLE6_9EURO</name>
<protein>
    <recommendedName>
        <fullName evidence="6">Extracellular membrane protein CFEM domain-containing protein</fullName>
    </recommendedName>
</protein>
<feature type="signal peptide" evidence="3">
    <location>
        <begin position="1"/>
        <end position="25"/>
    </location>
</feature>
<dbReference type="RefSeq" id="XP_013263172.1">
    <property type="nucleotide sequence ID" value="XM_013407718.1"/>
</dbReference>
<organism evidence="4 5">
    <name type="scientific">Exophiala aquamarina CBS 119918</name>
    <dbReference type="NCBI Taxonomy" id="1182545"/>
    <lineage>
        <taxon>Eukaryota</taxon>
        <taxon>Fungi</taxon>
        <taxon>Dikarya</taxon>
        <taxon>Ascomycota</taxon>
        <taxon>Pezizomycotina</taxon>
        <taxon>Eurotiomycetes</taxon>
        <taxon>Chaetothyriomycetidae</taxon>
        <taxon>Chaetothyriales</taxon>
        <taxon>Herpotrichiellaceae</taxon>
        <taxon>Exophiala</taxon>
    </lineage>
</organism>
<reference evidence="4 5" key="1">
    <citation type="submission" date="2013-03" db="EMBL/GenBank/DDBJ databases">
        <title>The Genome Sequence of Exophiala aquamarina CBS 119918.</title>
        <authorList>
            <consortium name="The Broad Institute Genomics Platform"/>
            <person name="Cuomo C."/>
            <person name="de Hoog S."/>
            <person name="Gorbushina A."/>
            <person name="Walker B."/>
            <person name="Young S.K."/>
            <person name="Zeng Q."/>
            <person name="Gargeya S."/>
            <person name="Fitzgerald M."/>
            <person name="Haas B."/>
            <person name="Abouelleil A."/>
            <person name="Allen A.W."/>
            <person name="Alvarado L."/>
            <person name="Arachchi H.M."/>
            <person name="Berlin A.M."/>
            <person name="Chapman S.B."/>
            <person name="Gainer-Dewar J."/>
            <person name="Goldberg J."/>
            <person name="Griggs A."/>
            <person name="Gujja S."/>
            <person name="Hansen M."/>
            <person name="Howarth C."/>
            <person name="Imamovic A."/>
            <person name="Ireland A."/>
            <person name="Larimer J."/>
            <person name="McCowan C."/>
            <person name="Murphy C."/>
            <person name="Pearson M."/>
            <person name="Poon T.W."/>
            <person name="Priest M."/>
            <person name="Roberts A."/>
            <person name="Saif S."/>
            <person name="Shea T."/>
            <person name="Sisk P."/>
            <person name="Sykes S."/>
            <person name="Wortman J."/>
            <person name="Nusbaum C."/>
            <person name="Birren B."/>
        </authorList>
    </citation>
    <scope>NUCLEOTIDE SEQUENCE [LARGE SCALE GENOMIC DNA]</scope>
    <source>
        <strain evidence="4 5">CBS 119918</strain>
    </source>
</reference>
<dbReference type="STRING" id="1182545.A0A072PLE6"/>
<evidence type="ECO:0000256" key="2">
    <source>
        <dbReference type="SAM" id="Phobius"/>
    </source>
</evidence>
<evidence type="ECO:0000256" key="1">
    <source>
        <dbReference type="SAM" id="MobiDB-lite"/>
    </source>
</evidence>
<dbReference type="GeneID" id="25277088"/>
<feature type="chain" id="PRO_5001681689" description="Extracellular membrane protein CFEM domain-containing protein" evidence="3">
    <location>
        <begin position="26"/>
        <end position="280"/>
    </location>
</feature>
<gene>
    <name evidence="4" type="ORF">A1O9_02143</name>
</gene>
<keyword evidence="2" id="KW-0812">Transmembrane</keyword>
<evidence type="ECO:0008006" key="6">
    <source>
        <dbReference type="Google" id="ProtNLM"/>
    </source>
</evidence>